<evidence type="ECO:0000256" key="1">
    <source>
        <dbReference type="SAM" id="MobiDB-lite"/>
    </source>
</evidence>
<proteinExistence type="predicted"/>
<dbReference type="SUPFAM" id="SSF52777">
    <property type="entry name" value="CoA-dependent acyltransferases"/>
    <property type="match status" value="1"/>
</dbReference>
<feature type="region of interest" description="Disordered" evidence="1">
    <location>
        <begin position="180"/>
        <end position="207"/>
    </location>
</feature>
<accession>A0A8T6R246</accession>
<dbReference type="EMBL" id="SAYU02000015">
    <property type="protein sequence ID" value="NHA67694.1"/>
    <property type="molecule type" value="Genomic_DNA"/>
</dbReference>
<evidence type="ECO:0008006" key="4">
    <source>
        <dbReference type="Google" id="ProtNLM"/>
    </source>
</evidence>
<organism evidence="2 3">
    <name type="scientific">Phycicoccus flavus</name>
    <dbReference type="NCBI Taxonomy" id="2502783"/>
    <lineage>
        <taxon>Bacteria</taxon>
        <taxon>Bacillati</taxon>
        <taxon>Actinomycetota</taxon>
        <taxon>Actinomycetes</taxon>
        <taxon>Micrococcales</taxon>
        <taxon>Intrasporangiaceae</taxon>
        <taxon>Phycicoccus</taxon>
    </lineage>
</organism>
<reference evidence="2" key="1">
    <citation type="submission" date="2020-03" db="EMBL/GenBank/DDBJ databases">
        <title>Phycicoccus flavus sp. nov., a novel endophytic actinobacterium isolated from branch of Kandelia candel.</title>
        <authorList>
            <person name="Tuo L."/>
        </authorList>
    </citation>
    <scope>NUCLEOTIDE SEQUENCE</scope>
    <source>
        <strain evidence="2">CMS6Z-2</strain>
    </source>
</reference>
<dbReference type="Proteomes" id="UP000287866">
    <property type="component" value="Unassembled WGS sequence"/>
</dbReference>
<gene>
    <name evidence="2" type="ORF">EPD83_006460</name>
</gene>
<dbReference type="AlphaFoldDB" id="A0A8T6R246"/>
<protein>
    <recommendedName>
        <fullName evidence="4">Condensation domain-containing protein</fullName>
    </recommendedName>
</protein>
<dbReference type="RefSeq" id="WP_165566370.1">
    <property type="nucleotide sequence ID" value="NZ_SAYU02000015.1"/>
</dbReference>
<comment type="caution">
    <text evidence="2">The sequence shown here is derived from an EMBL/GenBank/DDBJ whole genome shotgun (WGS) entry which is preliminary data.</text>
</comment>
<dbReference type="Gene3D" id="3.30.559.10">
    <property type="entry name" value="Chloramphenicol acetyltransferase-like domain"/>
    <property type="match status" value="1"/>
</dbReference>
<evidence type="ECO:0000313" key="2">
    <source>
        <dbReference type="EMBL" id="NHA67694.1"/>
    </source>
</evidence>
<evidence type="ECO:0000313" key="3">
    <source>
        <dbReference type="Proteomes" id="UP000287866"/>
    </source>
</evidence>
<dbReference type="InterPro" id="IPR023213">
    <property type="entry name" value="CAT-like_dom_sf"/>
</dbReference>
<keyword evidence="3" id="KW-1185">Reference proteome</keyword>
<feature type="compositionally biased region" description="Pro residues" evidence="1">
    <location>
        <begin position="190"/>
        <end position="200"/>
    </location>
</feature>
<sequence length="379" mass="41542">MTTATATTTPAPGGVTVPMTAVQRLMFVAQGRPAYRLPFLYRLPDDAGSDWARDRLHGLLLSSPALLARFGYDPATDRFTQRHAPELLGSLEVPDVGEVADPESECADPAHQPDLRRGLPLTARFLRHGGRPLLHVEYHHLALDGIGAAVVEERLLGRVVPDPDDPAEAFAAYERVAAAERSRPVRRPPSTRPDPPPAPEPRLRRAHREVATHQVRSRARALRVFPRVLLQAAVEDWLASRWPGTGYASVSTWRWTLGLEGAVGNLPALLAHEPPPAAGHAALARALMATGADPTIGPDRVLADHADVVVSYEDFGFARGRYVPVDTHPRFGLYVRIVARRDLVELHTETDRRLVGDDDADSLLDHLVEATTTPLEEDR</sequence>
<name>A0A8T6R246_9MICO</name>